<dbReference type="Proteomes" id="UP001165120">
    <property type="component" value="Unassembled WGS sequence"/>
</dbReference>
<feature type="domain" description="Helicase ATP-binding" evidence="5">
    <location>
        <begin position="510"/>
        <end position="638"/>
    </location>
</feature>
<dbReference type="GO" id="GO:0006281">
    <property type="term" value="P:DNA repair"/>
    <property type="evidence" value="ECO:0007669"/>
    <property type="project" value="TreeGrafter"/>
</dbReference>
<dbReference type="Gene3D" id="3.40.50.10810">
    <property type="entry name" value="Tandem AAA-ATPase domain"/>
    <property type="match status" value="1"/>
</dbReference>
<evidence type="ECO:0000256" key="1">
    <source>
        <dbReference type="ARBA" id="ARBA00022741"/>
    </source>
</evidence>
<dbReference type="InterPro" id="IPR038718">
    <property type="entry name" value="SNF2-like_sf"/>
</dbReference>
<dbReference type="GO" id="GO:0005634">
    <property type="term" value="C:nucleus"/>
    <property type="evidence" value="ECO:0007669"/>
    <property type="project" value="TreeGrafter"/>
</dbReference>
<evidence type="ECO:0000259" key="5">
    <source>
        <dbReference type="PROSITE" id="PS51192"/>
    </source>
</evidence>
<keyword evidence="2" id="KW-0378">Hydrolase</keyword>
<sequence>MPSNLYSQVFSNINDLSNYRYLGCLFFYDIAKLISKPAKCSYDNWYYYDSIFGSDSELWSIYDSQAHSTIQMLQDIDYLIYRKHITVTFKLIHITPDVPIAIARLYVLPADLEDDVFIREMRKTCCGCARYESWHDKKHGLIMNRLFEILDYSIEASKIENKRQLIQYLANNSAMIFNGLRDYQKFKLDEIGTNDYFSHTKKKDLNFHLDRMSKRKGLSFDEDFNEAIISATNNSNSYKTITPAKQKRRRGNPNLWKFKAEDNQKEVKQENELSLTNRLLKIYNTVKTSFDVEKINLDEELKFKILKNDVPGLKNTLYRYQCETVLKMIDREINSKTRLRTNLVEIGNNKICRTSSRETLKPFFFDIQKLEFRQKSLLFKTPRGGILAENMGLGKTFICLALICITKLQITEIPKELRETKLYDPKCLKLIDYSIRHINRNSISWKEYADSFPTSCIKLLKSRAAYFEIDKNVSNVESLNESEPKGYRRNLRIKESPSKKNKIRLHLCSTTLLVVPDNLAPQWKAEIKKHIIPGYLKVIEILDFKSEIPKIEMLIQADVVLMSLGAFSNQAKYEDSNLRKLYWKRLIIDEGHRMNSKDARAVTLANELYIERKWAISGTPTAGLTELHMTQEADGEPYEADPKTKKKTQKGNNNKRKKETVVDLESNIPSPPSSSGSPGTETPSEEYMVKRRFNVRDDLIKLGLIISNFLKVEPWTGDPKLWSATVIKPFLANSYNCDLQLTSILDSLIIRHDVVEVEKDIQLPKLYHKAVFLEPSFFDRLSINLFISVLAVNAVTSERVDKDYMFHASNKGELKRLITNLQRATFYWTGFSINDIDTLLSICNYAMSQKDKKYSRSDTKLLEKSIFIAKTALSNTIWRTCTTIHEMSYYVENLPPVFTKMFSIGIFKNRLDRNFNPVAIYSAPQLLSIQKFFFKNRFIGSNKLLDSKLDEFSKTSWKRYWNEAKKKGSHLQKGKNQRGDTVDLDLLHIIDEKPDWYSEFDSFRDEKKIMGFKTEEEKETEKNSKKKQKKKLVGYTKRTKMEEKKSLIVTLKLPKSKVIRDKSLNSEFRKAKLIGTASAKLAYLTGRLFEHQYEGIKSIVFFEFEDSAYYLTEMLDILGINYLIYATFIKLADRSSNLLNFSGWDTKKRGGVTLIVDIKLAAFGLTIIEATRVYFINPIWRKEIEAQAIKRAHRIGQTQDVHVEIIMLKNTIEEEMYYKKQEAVRNEEEQQSTMIDDTGMQNYIMRYDFLPMYNSKEYEEIKAFGVSGNDVCIGYNKYDEVDLANLRDVNGEEKEDDNKPIKKKRKVNKEVNFKPDRFTRSKAKLEQENGGTVVDDDSSMKEDESNDVLDFSKIDQGSEGLIIHHKRDYNNEYLRDDKISLLQPIA</sequence>
<evidence type="ECO:0000256" key="3">
    <source>
        <dbReference type="ARBA" id="ARBA00022840"/>
    </source>
</evidence>
<dbReference type="Pfam" id="PF00176">
    <property type="entry name" value="SNF2-rel_dom"/>
    <property type="match status" value="1"/>
</dbReference>
<dbReference type="InterPro" id="IPR001650">
    <property type="entry name" value="Helicase_C-like"/>
</dbReference>
<feature type="compositionally biased region" description="Basic residues" evidence="4">
    <location>
        <begin position="644"/>
        <end position="658"/>
    </location>
</feature>
<evidence type="ECO:0000313" key="8">
    <source>
        <dbReference type="Proteomes" id="UP001165120"/>
    </source>
</evidence>
<name>A0A9W6T0L0_CANBO</name>
<dbReference type="PROSITE" id="PS51194">
    <property type="entry name" value="HELICASE_CTER"/>
    <property type="match status" value="1"/>
</dbReference>
<feature type="region of interest" description="Disordered" evidence="4">
    <location>
        <begin position="632"/>
        <end position="686"/>
    </location>
</feature>
<dbReference type="GO" id="GO:0005524">
    <property type="term" value="F:ATP binding"/>
    <property type="evidence" value="ECO:0007669"/>
    <property type="project" value="UniProtKB-KW"/>
</dbReference>
<protein>
    <submittedName>
        <fullName evidence="7">Unnamed protein product</fullName>
    </submittedName>
</protein>
<dbReference type="InterPro" id="IPR027417">
    <property type="entry name" value="P-loop_NTPase"/>
</dbReference>
<dbReference type="PROSITE" id="PS51192">
    <property type="entry name" value="HELICASE_ATP_BIND_1"/>
    <property type="match status" value="1"/>
</dbReference>
<dbReference type="InterPro" id="IPR050628">
    <property type="entry name" value="SNF2_RAD54_helicase_TF"/>
</dbReference>
<dbReference type="Gene3D" id="3.40.50.300">
    <property type="entry name" value="P-loop containing nucleotide triphosphate hydrolases"/>
    <property type="match status" value="1"/>
</dbReference>
<keyword evidence="3" id="KW-0067">ATP-binding</keyword>
<dbReference type="InterPro" id="IPR014001">
    <property type="entry name" value="Helicase_ATP-bd"/>
</dbReference>
<proteinExistence type="predicted"/>
<comment type="caution">
    <text evidence="7">The sequence shown here is derived from an EMBL/GenBank/DDBJ whole genome shotgun (WGS) entry which is preliminary data.</text>
</comment>
<dbReference type="CDD" id="cd18793">
    <property type="entry name" value="SF2_C_SNF"/>
    <property type="match status" value="1"/>
</dbReference>
<gene>
    <name evidence="7" type="ORF">Cboi02_000289600</name>
</gene>
<reference evidence="7" key="1">
    <citation type="submission" date="2023-04" db="EMBL/GenBank/DDBJ databases">
        <title>Candida boidinii NBRC 10035.</title>
        <authorList>
            <person name="Ichikawa N."/>
            <person name="Sato H."/>
            <person name="Tonouchi N."/>
        </authorList>
    </citation>
    <scope>NUCLEOTIDE SEQUENCE</scope>
    <source>
        <strain evidence="7">NBRC 10035</strain>
    </source>
</reference>
<feature type="region of interest" description="Disordered" evidence="4">
    <location>
        <begin position="1324"/>
        <end position="1344"/>
    </location>
</feature>
<evidence type="ECO:0000313" key="7">
    <source>
        <dbReference type="EMBL" id="GME70606.1"/>
    </source>
</evidence>
<evidence type="ECO:0000256" key="4">
    <source>
        <dbReference type="SAM" id="MobiDB-lite"/>
    </source>
</evidence>
<dbReference type="GO" id="GO:0016787">
    <property type="term" value="F:hydrolase activity"/>
    <property type="evidence" value="ECO:0007669"/>
    <property type="project" value="UniProtKB-KW"/>
</dbReference>
<organism evidence="7 8">
    <name type="scientific">Candida boidinii</name>
    <name type="common">Yeast</name>
    <dbReference type="NCBI Taxonomy" id="5477"/>
    <lineage>
        <taxon>Eukaryota</taxon>
        <taxon>Fungi</taxon>
        <taxon>Dikarya</taxon>
        <taxon>Ascomycota</taxon>
        <taxon>Saccharomycotina</taxon>
        <taxon>Pichiomycetes</taxon>
        <taxon>Pichiales</taxon>
        <taxon>Pichiaceae</taxon>
        <taxon>Ogataea</taxon>
        <taxon>Ogataea/Candida clade</taxon>
    </lineage>
</organism>
<evidence type="ECO:0000256" key="2">
    <source>
        <dbReference type="ARBA" id="ARBA00022801"/>
    </source>
</evidence>
<dbReference type="EMBL" id="BSXN01000925">
    <property type="protein sequence ID" value="GME70606.1"/>
    <property type="molecule type" value="Genomic_DNA"/>
</dbReference>
<accession>A0A9W6T0L0</accession>
<evidence type="ECO:0000259" key="6">
    <source>
        <dbReference type="PROSITE" id="PS51194"/>
    </source>
</evidence>
<dbReference type="PANTHER" id="PTHR45626:SF51">
    <property type="entry name" value="SNF2-RELATED DOMAIN-CONTAINING PROTEIN"/>
    <property type="match status" value="1"/>
</dbReference>
<dbReference type="PANTHER" id="PTHR45626">
    <property type="entry name" value="TRANSCRIPTION TERMINATION FACTOR 2-RELATED"/>
    <property type="match status" value="1"/>
</dbReference>
<dbReference type="GO" id="GO:0008094">
    <property type="term" value="F:ATP-dependent activity, acting on DNA"/>
    <property type="evidence" value="ECO:0007669"/>
    <property type="project" value="TreeGrafter"/>
</dbReference>
<feature type="compositionally biased region" description="Low complexity" evidence="4">
    <location>
        <begin position="673"/>
        <end position="686"/>
    </location>
</feature>
<keyword evidence="8" id="KW-1185">Reference proteome</keyword>
<dbReference type="InterPro" id="IPR000330">
    <property type="entry name" value="SNF2_N"/>
</dbReference>
<feature type="domain" description="Helicase C-terminal" evidence="6">
    <location>
        <begin position="1088"/>
        <end position="1232"/>
    </location>
</feature>
<keyword evidence="1" id="KW-0547">Nucleotide-binding</keyword>
<dbReference type="Pfam" id="PF00271">
    <property type="entry name" value="Helicase_C"/>
    <property type="match status" value="1"/>
</dbReference>
<dbReference type="SUPFAM" id="SSF52540">
    <property type="entry name" value="P-loop containing nucleoside triphosphate hydrolases"/>
    <property type="match status" value="2"/>
</dbReference>
<dbReference type="SMART" id="SM00487">
    <property type="entry name" value="DEXDc"/>
    <property type="match status" value="1"/>
</dbReference>
<dbReference type="InterPro" id="IPR049730">
    <property type="entry name" value="SNF2/RAD54-like_C"/>
</dbReference>